<evidence type="ECO:0000259" key="6">
    <source>
        <dbReference type="Pfam" id="PF04198"/>
    </source>
</evidence>
<reference evidence="8" key="1">
    <citation type="journal article" date="2019" name="Int. J. Syst. Evol. Microbiol.">
        <title>The Global Catalogue of Microorganisms (GCM) 10K type strain sequencing project: providing services to taxonomists for standard genome sequencing and annotation.</title>
        <authorList>
            <consortium name="The Broad Institute Genomics Platform"/>
            <consortium name="The Broad Institute Genome Sequencing Center for Infectious Disease"/>
            <person name="Wu L."/>
            <person name="Ma J."/>
        </authorList>
    </citation>
    <scope>NUCLEOTIDE SEQUENCE [LARGE SCALE GENOMIC DNA]</scope>
    <source>
        <strain evidence="8">JCM 17810</strain>
    </source>
</reference>
<keyword evidence="8" id="KW-1185">Reference proteome</keyword>
<dbReference type="EMBL" id="BAABGN010000015">
    <property type="protein sequence ID" value="GAA4433589.1"/>
    <property type="molecule type" value="Genomic_DNA"/>
</dbReference>
<name>A0ABP8LRB2_9MICO</name>
<evidence type="ECO:0000256" key="5">
    <source>
        <dbReference type="SAM" id="MobiDB-lite"/>
    </source>
</evidence>
<dbReference type="InterPro" id="IPR007324">
    <property type="entry name" value="Sugar-bd_dom_put"/>
</dbReference>
<evidence type="ECO:0000313" key="8">
    <source>
        <dbReference type="Proteomes" id="UP001500622"/>
    </source>
</evidence>
<dbReference type="SUPFAM" id="SSF100950">
    <property type="entry name" value="NagB/RpiA/CoA transferase-like"/>
    <property type="match status" value="1"/>
</dbReference>
<dbReference type="InterPro" id="IPR037171">
    <property type="entry name" value="NagB/RpiA_transferase-like"/>
</dbReference>
<gene>
    <name evidence="7" type="ORF">GCM10023169_40610</name>
</gene>
<organism evidence="7 8">
    <name type="scientific">Georgenia halophila</name>
    <dbReference type="NCBI Taxonomy" id="620889"/>
    <lineage>
        <taxon>Bacteria</taxon>
        <taxon>Bacillati</taxon>
        <taxon>Actinomycetota</taxon>
        <taxon>Actinomycetes</taxon>
        <taxon>Micrococcales</taxon>
        <taxon>Bogoriellaceae</taxon>
        <taxon>Georgenia</taxon>
    </lineage>
</organism>
<dbReference type="RefSeq" id="WP_345219090.1">
    <property type="nucleotide sequence ID" value="NZ_BAABGN010000015.1"/>
</dbReference>
<dbReference type="Gene3D" id="1.10.10.60">
    <property type="entry name" value="Homeodomain-like"/>
    <property type="match status" value="1"/>
</dbReference>
<accession>A0ABP8LRB2</accession>
<feature type="region of interest" description="Disordered" evidence="5">
    <location>
        <begin position="322"/>
        <end position="351"/>
    </location>
</feature>
<evidence type="ECO:0000256" key="3">
    <source>
        <dbReference type="ARBA" id="ARBA00023125"/>
    </source>
</evidence>
<comment type="similarity">
    <text evidence="1">Belongs to the SorC transcriptional regulatory family.</text>
</comment>
<dbReference type="Gene3D" id="3.40.50.1360">
    <property type="match status" value="1"/>
</dbReference>
<feature type="domain" description="Sugar-binding" evidence="6">
    <location>
        <begin position="70"/>
        <end position="322"/>
    </location>
</feature>
<dbReference type="PANTHER" id="PTHR34294:SF12">
    <property type="entry name" value="SUGAR-BINDING TRANSCRIPTIONAL REGULATOR"/>
    <property type="match status" value="1"/>
</dbReference>
<sequence length="351" mass="37415">MAPNHYAAPVDGQMRLLIKVARMYHERGIRQADIAESLHISQAKVSRLLKRAAAVGVVRTTVMVSPGVHTELEERLEARFGLLEAVVVDVESDDDERAVIGAIGSAAASYLEATLSGGDRIGTSSWSQTLLALVDRMRPLSARGASEVVQLLGGIGVPEVQNQAQRLVGEFARMLGAEPVYVQAPGVVADRGIRDALLKDSSLAEVTSRWRNLTMAIVGIGSIEPSDLLAESGNAFEADERRRLLGAGAVGDICHHVFTVDGTSVTGELADRTIAIPVQEFRAIPRRIGIAGGRRKHEPILGALNGRWVNVLITDLRTAEALAGDDGQEPTDADPPLSDEQGATRPTHADA</sequence>
<evidence type="ECO:0000256" key="2">
    <source>
        <dbReference type="ARBA" id="ARBA00023015"/>
    </source>
</evidence>
<proteinExistence type="inferred from homology"/>
<protein>
    <submittedName>
        <fullName evidence="7">Sugar-binding transcriptional regulator</fullName>
    </submittedName>
</protein>
<evidence type="ECO:0000313" key="7">
    <source>
        <dbReference type="EMBL" id="GAA4433589.1"/>
    </source>
</evidence>
<evidence type="ECO:0000256" key="1">
    <source>
        <dbReference type="ARBA" id="ARBA00010466"/>
    </source>
</evidence>
<keyword evidence="3" id="KW-0238">DNA-binding</keyword>
<evidence type="ECO:0000256" key="4">
    <source>
        <dbReference type="ARBA" id="ARBA00023163"/>
    </source>
</evidence>
<dbReference type="InterPro" id="IPR051054">
    <property type="entry name" value="SorC_transcr_regulators"/>
</dbReference>
<keyword evidence="4" id="KW-0804">Transcription</keyword>
<comment type="caution">
    <text evidence="7">The sequence shown here is derived from an EMBL/GenBank/DDBJ whole genome shotgun (WGS) entry which is preliminary data.</text>
</comment>
<dbReference type="PANTHER" id="PTHR34294">
    <property type="entry name" value="TRANSCRIPTIONAL REGULATOR-RELATED"/>
    <property type="match status" value="1"/>
</dbReference>
<dbReference type="Pfam" id="PF04198">
    <property type="entry name" value="Sugar-bind"/>
    <property type="match status" value="1"/>
</dbReference>
<keyword evidence="2" id="KW-0805">Transcription regulation</keyword>
<dbReference type="Proteomes" id="UP001500622">
    <property type="component" value="Unassembled WGS sequence"/>
</dbReference>